<evidence type="ECO:0000256" key="7">
    <source>
        <dbReference type="ARBA" id="ARBA00023002"/>
    </source>
</evidence>
<dbReference type="PROSITE" id="PS00551">
    <property type="entry name" value="MOLYBDOPTERIN_PROK_1"/>
    <property type="match status" value="1"/>
</dbReference>
<comment type="cofactor">
    <cofactor evidence="1">
        <name>Mo-bis(molybdopterin guanine dinucleotide)</name>
        <dbReference type="ChEBI" id="CHEBI:60539"/>
    </cofactor>
</comment>
<keyword evidence="10" id="KW-0534">Nitrate assimilation</keyword>
<dbReference type="CDD" id="cd02754">
    <property type="entry name" value="MopB_Nitrate-R-NapA-like"/>
    <property type="match status" value="1"/>
</dbReference>
<dbReference type="InterPro" id="IPR041957">
    <property type="entry name" value="CT_Nitrate-R-NapA-like"/>
</dbReference>
<dbReference type="InterPro" id="IPR041854">
    <property type="entry name" value="BFD-like_2Fe2S-bd_dom_sf"/>
</dbReference>
<dbReference type="PANTHER" id="PTHR43105:SF9">
    <property type="entry name" value="NADPH-FE(3+) OXIDOREDUCTASE SUBUNIT ALPHA"/>
    <property type="match status" value="1"/>
</dbReference>
<dbReference type="SUPFAM" id="SSF53706">
    <property type="entry name" value="Formate dehydrogenase/DMSO reductase, domains 1-3"/>
    <property type="match status" value="1"/>
</dbReference>
<evidence type="ECO:0000256" key="2">
    <source>
        <dbReference type="ARBA" id="ARBA00001966"/>
    </source>
</evidence>
<evidence type="ECO:0000313" key="13">
    <source>
        <dbReference type="Proteomes" id="UP001620597"/>
    </source>
</evidence>
<reference evidence="12 13" key="1">
    <citation type="submission" date="2024-03" db="EMBL/GenBank/DDBJ databases">
        <title>High-quality draft genome sequence of Oceanobacter sp. wDCs-4.</title>
        <authorList>
            <person name="Dong C."/>
        </authorList>
    </citation>
    <scope>NUCLEOTIDE SEQUENCE [LARGE SCALE GENOMIC DNA]</scope>
    <source>
        <strain evidence="13">wDCs-4</strain>
    </source>
</reference>
<organism evidence="12 13">
    <name type="scientific">Oceanobacter antarcticus</name>
    <dbReference type="NCBI Taxonomy" id="3133425"/>
    <lineage>
        <taxon>Bacteria</taxon>
        <taxon>Pseudomonadati</taxon>
        <taxon>Pseudomonadota</taxon>
        <taxon>Gammaproteobacteria</taxon>
        <taxon>Oceanospirillales</taxon>
        <taxon>Oceanospirillaceae</taxon>
        <taxon>Oceanobacter</taxon>
    </lineage>
</organism>
<evidence type="ECO:0000256" key="3">
    <source>
        <dbReference type="ARBA" id="ARBA00008747"/>
    </source>
</evidence>
<protein>
    <submittedName>
        <fullName evidence="12">Nitrate reductase</fullName>
    </submittedName>
</protein>
<keyword evidence="6" id="KW-0479">Metal-binding</keyword>
<keyword evidence="7" id="KW-0560">Oxidoreductase</keyword>
<dbReference type="Pfam" id="PF01568">
    <property type="entry name" value="Molydop_binding"/>
    <property type="match status" value="1"/>
</dbReference>
<dbReference type="RefSeq" id="WP_416206353.1">
    <property type="nucleotide sequence ID" value="NZ_JBBKTX010000015.1"/>
</dbReference>
<dbReference type="Pfam" id="PF04879">
    <property type="entry name" value="Molybdop_Fe4S4"/>
    <property type="match status" value="1"/>
</dbReference>
<dbReference type="InterPro" id="IPR006657">
    <property type="entry name" value="MoPterin_dinucl-bd_dom"/>
</dbReference>
<dbReference type="Proteomes" id="UP001620597">
    <property type="component" value="Unassembled WGS sequence"/>
</dbReference>
<dbReference type="InterPro" id="IPR050123">
    <property type="entry name" value="Prok_molybdopt-oxidoreductase"/>
</dbReference>
<feature type="domain" description="4Fe-4S Mo/W bis-MGD-type" evidence="11">
    <location>
        <begin position="8"/>
        <end position="64"/>
    </location>
</feature>
<evidence type="ECO:0000256" key="1">
    <source>
        <dbReference type="ARBA" id="ARBA00001942"/>
    </source>
</evidence>
<evidence type="ECO:0000256" key="10">
    <source>
        <dbReference type="ARBA" id="ARBA00023063"/>
    </source>
</evidence>
<evidence type="ECO:0000256" key="6">
    <source>
        <dbReference type="ARBA" id="ARBA00022723"/>
    </source>
</evidence>
<dbReference type="Gene3D" id="3.40.228.10">
    <property type="entry name" value="Dimethylsulfoxide Reductase, domain 2"/>
    <property type="match status" value="1"/>
</dbReference>
<evidence type="ECO:0000259" key="11">
    <source>
        <dbReference type="PROSITE" id="PS51669"/>
    </source>
</evidence>
<name>A0ABW8NJZ3_9GAMM</name>
<dbReference type="Gene3D" id="3.40.50.740">
    <property type="match status" value="1"/>
</dbReference>
<comment type="caution">
    <text evidence="12">The sequence shown here is derived from an EMBL/GenBank/DDBJ whole genome shotgun (WGS) entry which is preliminary data.</text>
</comment>
<dbReference type="Pfam" id="PF04324">
    <property type="entry name" value="Fer2_BFD"/>
    <property type="match status" value="1"/>
</dbReference>
<accession>A0ABW8NJZ3</accession>
<evidence type="ECO:0000256" key="9">
    <source>
        <dbReference type="ARBA" id="ARBA00023014"/>
    </source>
</evidence>
<evidence type="ECO:0000256" key="5">
    <source>
        <dbReference type="ARBA" id="ARBA00022505"/>
    </source>
</evidence>
<dbReference type="PROSITE" id="PS51669">
    <property type="entry name" value="4FE4S_MOW_BIS_MGD"/>
    <property type="match status" value="1"/>
</dbReference>
<dbReference type="EMBL" id="JBBKTX010000015">
    <property type="protein sequence ID" value="MFK4753298.1"/>
    <property type="molecule type" value="Genomic_DNA"/>
</dbReference>
<dbReference type="Pfam" id="PF00384">
    <property type="entry name" value="Molybdopterin"/>
    <property type="match status" value="1"/>
</dbReference>
<gene>
    <name evidence="12" type="ORF">WG929_12860</name>
</gene>
<dbReference type="PANTHER" id="PTHR43105">
    <property type="entry name" value="RESPIRATORY NITRATE REDUCTASE"/>
    <property type="match status" value="1"/>
</dbReference>
<keyword evidence="5" id="KW-0500">Molybdenum</keyword>
<dbReference type="Gene3D" id="1.10.10.1100">
    <property type="entry name" value="BFD-like [2Fe-2S]-binding domain"/>
    <property type="match status" value="1"/>
</dbReference>
<evidence type="ECO:0000256" key="4">
    <source>
        <dbReference type="ARBA" id="ARBA00022485"/>
    </source>
</evidence>
<dbReference type="InterPro" id="IPR009010">
    <property type="entry name" value="Asp_de-COase-like_dom_sf"/>
</dbReference>
<keyword evidence="8" id="KW-0408">Iron</keyword>
<keyword evidence="13" id="KW-1185">Reference proteome</keyword>
<dbReference type="SMART" id="SM00926">
    <property type="entry name" value="Molybdop_Fe4S4"/>
    <property type="match status" value="1"/>
</dbReference>
<dbReference type="InterPro" id="IPR007419">
    <property type="entry name" value="BFD-like_2Fe2S-bd_dom"/>
</dbReference>
<dbReference type="InterPro" id="IPR006656">
    <property type="entry name" value="Mopterin_OxRdtase"/>
</dbReference>
<evidence type="ECO:0000256" key="8">
    <source>
        <dbReference type="ARBA" id="ARBA00023004"/>
    </source>
</evidence>
<comment type="similarity">
    <text evidence="3">Belongs to the prokaryotic molybdopterin-containing oxidoreductase family. NasA/NapA/NarB subfamily.</text>
</comment>
<dbReference type="InterPro" id="IPR006963">
    <property type="entry name" value="Mopterin_OxRdtase_4Fe-4S_dom"/>
</dbReference>
<dbReference type="CDD" id="cd02791">
    <property type="entry name" value="MopB_CT_Nitrate-R-NapA-like"/>
    <property type="match status" value="1"/>
</dbReference>
<comment type="cofactor">
    <cofactor evidence="2">
        <name>[4Fe-4S] cluster</name>
        <dbReference type="ChEBI" id="CHEBI:49883"/>
    </cofactor>
</comment>
<keyword evidence="4" id="KW-0004">4Fe-4S</keyword>
<proteinExistence type="inferred from homology"/>
<keyword evidence="9" id="KW-0411">Iron-sulfur</keyword>
<sequence length="888" mass="97912">MNQTETKNRTTQTTCPYCGVGCGVTVNQDSQGLAPVSGDQQHPANFGRLCVKGSSLHETVDHVDRLLYPTVLGKRSSWESSLNLVADKMQQVIQEYGPEAVAIYAAGQILTEDYYVANKLMKGFIGSSNLDTNSRLCMASAVVAHKRAFGSDTVPGCYEDLEEADLLILIGSNAAWAHPILFQRMAAAKQARPDMKVVVIDPRRTATSDLADLQLSIRPGSDAFLFNVLLCWLDHSNALDHDFIANHSEGFEQTLQAARASTPQSLQECAQQLDVDEDDLQTFFQWFTATDKTVSVFSQGINQSSTGVDKGNAIINAHLATGRIGKPGATPFSVTGQPNAMGGREVGGLANQLAAHMDFSGREVDRVRRFWNAPRVVTRPGLKAIDMFDAIKRGEIKFLWIISTNPLVSMPDADDVKVALAKCELVVVSDCMANTDTTAAAHVLLPAASWGEKNGTVTNSERCISRQRSFLSPAGEAKPDWWILSQVAQRLGFGEAFDYQHPADIFDEYSRMTGFENQGERDLDISGLSGLNHDQYDAMAPVQWPVNSQYPQGRQRFFDDHRFYTPSQKAQFIAIKPELPAPRSQDGSLIMNTGRVRDHWHTMTRTAKSARLAQHIREPYVDIHPDDARRLLLADGSLARVSNGRGEILLRAQITTNQRPGEIFVPMHWTSRYASAARMGALIDKSCDPFSGQPELKYTGVEAEPFPTAWQGMILSRSDLGAIPCDYWVYGLNDGCHGYEISGNQPLDSLQQWAQQILPDAEWLTLLDPDTHHMRLLAIVDQQLELVLFVHQDQAIGTRQWLIEQFAQTSLTTSERKALLAGRPLEGVVDHGRMVCSCFGIGENTIRAAVRNGCDAVDTLGETLKCGTNCGSCVPELKTIIRQETELA</sequence>
<evidence type="ECO:0000313" key="12">
    <source>
        <dbReference type="EMBL" id="MFK4753298.1"/>
    </source>
</evidence>
<dbReference type="Gene3D" id="2.20.25.90">
    <property type="entry name" value="ADC-like domains"/>
    <property type="match status" value="1"/>
</dbReference>
<dbReference type="Gene3D" id="2.40.40.20">
    <property type="match status" value="1"/>
</dbReference>
<dbReference type="InterPro" id="IPR027467">
    <property type="entry name" value="MopterinOxRdtase_cofactor_BS"/>
</dbReference>
<dbReference type="SUPFAM" id="SSF50692">
    <property type="entry name" value="ADC-like"/>
    <property type="match status" value="1"/>
</dbReference>